<dbReference type="SUPFAM" id="SSF52540">
    <property type="entry name" value="P-loop containing nucleoside triphosphate hydrolases"/>
    <property type="match status" value="1"/>
</dbReference>
<evidence type="ECO:0000259" key="5">
    <source>
        <dbReference type="PROSITE" id="PS51717"/>
    </source>
</evidence>
<evidence type="ECO:0000313" key="7">
    <source>
        <dbReference type="Proteomes" id="UP001152320"/>
    </source>
</evidence>
<accession>A0A9Q1C3B4</accession>
<feature type="region of interest" description="Disordered" evidence="3">
    <location>
        <begin position="525"/>
        <end position="544"/>
    </location>
</feature>
<proteinExistence type="inferred from homology"/>
<dbReference type="Gene3D" id="3.40.50.300">
    <property type="entry name" value="P-loop containing nucleotide triphosphate hydrolases"/>
    <property type="match status" value="1"/>
</dbReference>
<dbReference type="InterPro" id="IPR030383">
    <property type="entry name" value="G_VLIG_dom"/>
</dbReference>
<keyword evidence="4" id="KW-0472">Membrane</keyword>
<dbReference type="PANTHER" id="PTHR14819">
    <property type="entry name" value="GTP-BINDING"/>
    <property type="match status" value="1"/>
</dbReference>
<dbReference type="Pfam" id="PF25683">
    <property type="entry name" value="URGCP_GTPase"/>
    <property type="match status" value="1"/>
</dbReference>
<dbReference type="Pfam" id="PF25496">
    <property type="entry name" value="URGCP"/>
    <property type="match status" value="1"/>
</dbReference>
<reference evidence="6" key="1">
    <citation type="submission" date="2021-10" db="EMBL/GenBank/DDBJ databases">
        <title>Tropical sea cucumber genome reveals ecological adaptation and Cuvierian tubules defense mechanism.</title>
        <authorList>
            <person name="Chen T."/>
        </authorList>
    </citation>
    <scope>NUCLEOTIDE SEQUENCE</scope>
    <source>
        <strain evidence="6">Nanhai2018</strain>
        <tissue evidence="6">Muscle</tissue>
    </source>
</reference>
<feature type="domain" description="VLIG-type G" evidence="5">
    <location>
        <begin position="635"/>
        <end position="876"/>
    </location>
</feature>
<evidence type="ECO:0000313" key="6">
    <source>
        <dbReference type="EMBL" id="KAJ8037415.1"/>
    </source>
</evidence>
<protein>
    <submittedName>
        <fullName evidence="6">Interferon-induced very large GTPase 1</fullName>
    </submittedName>
</protein>
<comment type="caution">
    <text evidence="6">The sequence shown here is derived from an EMBL/GenBank/DDBJ whole genome shotgun (WGS) entry which is preliminary data.</text>
</comment>
<keyword evidence="2" id="KW-0175">Coiled coil</keyword>
<dbReference type="OrthoDB" id="1597724at2759"/>
<feature type="coiled-coil region" evidence="2">
    <location>
        <begin position="1117"/>
        <end position="1144"/>
    </location>
</feature>
<feature type="compositionally biased region" description="Polar residues" evidence="3">
    <location>
        <begin position="525"/>
        <end position="535"/>
    </location>
</feature>
<dbReference type="PANTHER" id="PTHR14819:SF25">
    <property type="entry name" value="CHROMOSOME UNDETERMINED SCAFFOLD_52, WHOLE GENOME SHOTGUN SEQUENCE"/>
    <property type="match status" value="1"/>
</dbReference>
<evidence type="ECO:0000256" key="1">
    <source>
        <dbReference type="ARBA" id="ARBA00006828"/>
    </source>
</evidence>
<dbReference type="PROSITE" id="PS51717">
    <property type="entry name" value="G_VLIG"/>
    <property type="match status" value="1"/>
</dbReference>
<name>A0A9Q1C3B4_HOLLE</name>
<dbReference type="Proteomes" id="UP001152320">
    <property type="component" value="Chromosome 8"/>
</dbReference>
<dbReference type="GO" id="GO:0005525">
    <property type="term" value="F:GTP binding"/>
    <property type="evidence" value="ECO:0007669"/>
    <property type="project" value="InterPro"/>
</dbReference>
<comment type="similarity">
    <text evidence="1">Belongs to the TRAFAC class dynamin-like GTPase superfamily. Very large inducible GTPase (VLIG) family.</text>
</comment>
<feature type="transmembrane region" description="Helical" evidence="4">
    <location>
        <begin position="42"/>
        <end position="58"/>
    </location>
</feature>
<organism evidence="6 7">
    <name type="scientific">Holothuria leucospilota</name>
    <name type="common">Black long sea cucumber</name>
    <name type="synonym">Mertensiothuria leucospilota</name>
    <dbReference type="NCBI Taxonomy" id="206669"/>
    <lineage>
        <taxon>Eukaryota</taxon>
        <taxon>Metazoa</taxon>
        <taxon>Echinodermata</taxon>
        <taxon>Eleutherozoa</taxon>
        <taxon>Echinozoa</taxon>
        <taxon>Holothuroidea</taxon>
        <taxon>Aspidochirotacea</taxon>
        <taxon>Aspidochirotida</taxon>
        <taxon>Holothuriidae</taxon>
        <taxon>Holothuria</taxon>
    </lineage>
</organism>
<evidence type="ECO:0000256" key="4">
    <source>
        <dbReference type="SAM" id="Phobius"/>
    </source>
</evidence>
<evidence type="ECO:0000256" key="2">
    <source>
        <dbReference type="SAM" id="Coils"/>
    </source>
</evidence>
<gene>
    <name evidence="6" type="ORF">HOLleu_18224</name>
</gene>
<dbReference type="EMBL" id="JAIZAY010000008">
    <property type="protein sequence ID" value="KAJ8037415.1"/>
    <property type="molecule type" value="Genomic_DNA"/>
</dbReference>
<keyword evidence="4" id="KW-0812">Transmembrane</keyword>
<dbReference type="InterPro" id="IPR057365">
    <property type="entry name" value="URGCP"/>
</dbReference>
<keyword evidence="7" id="KW-1185">Reference proteome</keyword>
<dbReference type="InterPro" id="IPR027417">
    <property type="entry name" value="P-loop_NTPase"/>
</dbReference>
<sequence>MEEDLKFTGFFPVVVIALSNLALFEKLRELLDINVEQRSKRLLCAVFFGVHILTYSFMGPLSWWTIFVPVFPAVILAGAVSIYLTKMLDPFTEEIVTPIEDGHTFSHFLNTLGLRQGMSVMNGRTVKDLLETTKETPDIINKFLVKISAQDSNGVKELSELYNNRRVVQTHLPSASSKDILFALYTCCDPVLLQEVIRKVSLSGNAVPLLLPDCDTDEVTLLLWGLRKTTLPRFDSETSVIQDISVTNFPIMTISAIRFGKVSISKTAVLNKLLTLSYGCEERESFLSYSNDPHQSVWFQGTVECDWFISEKMSERNESHVPYALLNLRGDGKRHNKQVQLCTKISNIVIIFANSAAENELKPITENVDHVVLINCSSNATSIQPTTKLSIVQYTNLDPLQVVCKPILEIIKEKGGGCIAVEGIAQLCKDLDIRVDEQSSDHKMAKSHAFETIETFTSEEESFKEIQGSPGTSLKIHTAKTFTSEQQKLYFAWLQMLLHNRNATALASAPKQLTLVTQKRHDMRTQINSYRSPSSTEDKKNSDIEKQIAVQTEAMEPNIGKYERLTLHRLIRKLADPEKSKQKLADTPTDSLPQIFANALLNGVPLQIVEVDNYQSSIEWLGAVLDSLNKICDTRNTVRVISVLSGTSTRKSSLLNSLFGTDFQVGVGKCSEGVVMQLVPVHNSVKQFLGCDFLVVVDAQGLDVAESRYLYLFDQNNQIVTTCCCISDIVIVNTNSTTPQDDTNHILEIVVNGLITAAETNGLPKCCLVQHINRKTAKGLDKEKRVVSLFEQLKLIVQGTTKVEGKDHLGQEILNVFCSDDIINIAFIPHREASHGVKPSEEYSTNILNLRSHLLQIVAKQGQSALTFPEIYKRLVLVTERNFQNINTETLRSEVTEQYRKALLSVQQKLMEELTVACNGIKNSRYELMEHREEESKKNIALITKRQYDDLNVKVKYLFQSRKYKPLKEQLHYFEKDLRTSKESFMKVAVNYLHKKVQTAKQYQERDVNVRSECEQLFWKAKKLIEDSKIPPEEKEKKVKDSLNNHVAELKIKYPPPDKVKVQRDVRSAMANNLRECTNEVAKFVDEKPISEFSMNFHQSSTKRDIHDSKKKFNVVKGSHEKLLQELNSNLKALSNDHPNFEQNSAHMAQYIRKFEEKIHSEVEDITVYLFLSSKFLCGAHNSQMKEELQLLDRMQNDSSSEGEGEVANLQRNNKEIKHAEPLHLASLTSKIEHFLTHWKTLISEGKFEILKQFMTVKNAQNCERLPSTFLTLKRIDRCFIDMIPELSSDNMTSINDVVNDAKLIVFSKALTKACLDLEETFKQIRGTIESSVLVETNNDEVQAAALVHLSSWSVDVLSIKSYEDLNESNPANAFEKLQGVFETTFKANINGNCYEEVADVVCGDIQHALIEIIQSGQVNHLRASFLSRHDLFHVKKTFIGTVLRDLCKQDDYNGFVNFLEKYDEFSQKWILNFLAKECNREGDSLLYKSVQDLITDKCNAVVLAIRETLSDFKKQDRKAFSIWLSLLYKKLMIYPAMLSHGKHFDKFIDNIKIINFQALTDELVSKVKKLDFQESLFLPEEGNEDDTKTWLLSEGWDLHKELSKSIKGCTHQCPFCGAACEETLDEHDYHKTALHYPNGVKGWRNSYTGKLCTDICTSNVVSDKTYQTPQFYYRPYKDYKDDYPDWDIPAEEDQPMEFWRYNFKKFNQKFADFHKCLPADIPTKWLSYSKDDAMRSVELAYNISQL</sequence>
<dbReference type="InterPro" id="IPR052986">
    <property type="entry name" value="VLIG_GTPase"/>
</dbReference>
<feature type="transmembrane region" description="Helical" evidence="4">
    <location>
        <begin position="6"/>
        <end position="24"/>
    </location>
</feature>
<evidence type="ECO:0000256" key="3">
    <source>
        <dbReference type="SAM" id="MobiDB-lite"/>
    </source>
</evidence>
<keyword evidence="4" id="KW-1133">Transmembrane helix</keyword>